<dbReference type="Gene3D" id="3.40.30.10">
    <property type="entry name" value="Glutaredoxin"/>
    <property type="match status" value="1"/>
</dbReference>
<dbReference type="PANTHER" id="PTHR24171">
    <property type="entry name" value="ANKYRIN REPEAT DOMAIN-CONTAINING PROTEIN 39-RELATED"/>
    <property type="match status" value="1"/>
</dbReference>
<dbReference type="Pfam" id="PF12937">
    <property type="entry name" value="F-box-like"/>
    <property type="match status" value="1"/>
</dbReference>
<dbReference type="Gene3D" id="1.20.1050.10">
    <property type="match status" value="1"/>
</dbReference>
<evidence type="ECO:0000313" key="6">
    <source>
        <dbReference type="Proteomes" id="UP000830671"/>
    </source>
</evidence>
<dbReference type="InterPro" id="IPR036047">
    <property type="entry name" value="F-box-like_dom_sf"/>
</dbReference>
<feature type="repeat" description="ANK" evidence="3">
    <location>
        <begin position="128"/>
        <end position="160"/>
    </location>
</feature>
<feature type="repeat" description="ANK" evidence="3">
    <location>
        <begin position="94"/>
        <end position="127"/>
    </location>
</feature>
<dbReference type="EMBL" id="CP019474">
    <property type="protein sequence ID" value="UQC78239.1"/>
    <property type="molecule type" value="Genomic_DNA"/>
</dbReference>
<dbReference type="Gene3D" id="1.25.40.20">
    <property type="entry name" value="Ankyrin repeat-containing domain"/>
    <property type="match status" value="1"/>
</dbReference>
<gene>
    <name evidence="5" type="ORF">CLUP02_03715</name>
</gene>
<evidence type="ECO:0000259" key="4">
    <source>
        <dbReference type="PROSITE" id="PS50181"/>
    </source>
</evidence>
<evidence type="ECO:0000313" key="5">
    <source>
        <dbReference type="EMBL" id="UQC78239.1"/>
    </source>
</evidence>
<dbReference type="GO" id="GO:0004842">
    <property type="term" value="F:ubiquitin-protein transferase activity"/>
    <property type="evidence" value="ECO:0007669"/>
    <property type="project" value="TreeGrafter"/>
</dbReference>
<dbReference type="InterPro" id="IPR002110">
    <property type="entry name" value="Ankyrin_rpt"/>
</dbReference>
<evidence type="ECO:0000256" key="3">
    <source>
        <dbReference type="PROSITE-ProRule" id="PRU00023"/>
    </source>
</evidence>
<dbReference type="Proteomes" id="UP000830671">
    <property type="component" value="Chromosome 2"/>
</dbReference>
<keyword evidence="1" id="KW-0677">Repeat</keyword>
<keyword evidence="2 3" id="KW-0040">ANK repeat</keyword>
<dbReference type="InterPro" id="IPR054416">
    <property type="entry name" value="GST_UstS-like_C"/>
</dbReference>
<dbReference type="RefSeq" id="XP_049139876.1">
    <property type="nucleotide sequence ID" value="XM_049282733.1"/>
</dbReference>
<proteinExistence type="predicted"/>
<dbReference type="GeneID" id="73337743"/>
<reference evidence="5" key="1">
    <citation type="journal article" date="2021" name="Mol. Plant Microbe Interact.">
        <title>Complete Genome Sequence of the Plant-Pathogenic Fungus Colletotrichum lupini.</title>
        <authorList>
            <person name="Baroncelli R."/>
            <person name="Pensec F."/>
            <person name="Da Lio D."/>
            <person name="Boufleur T."/>
            <person name="Vicente I."/>
            <person name="Sarrocco S."/>
            <person name="Picot A."/>
            <person name="Baraldi E."/>
            <person name="Sukno S."/>
            <person name="Thon M."/>
            <person name="Le Floch G."/>
        </authorList>
    </citation>
    <scope>NUCLEOTIDE SEQUENCE</scope>
    <source>
        <strain evidence="5">IMI 504893</strain>
    </source>
</reference>
<dbReference type="SUPFAM" id="SSF81383">
    <property type="entry name" value="F-box domain"/>
    <property type="match status" value="1"/>
</dbReference>
<dbReference type="Pfam" id="PF12796">
    <property type="entry name" value="Ank_2"/>
    <property type="match status" value="1"/>
</dbReference>
<dbReference type="InterPro" id="IPR001810">
    <property type="entry name" value="F-box_dom"/>
</dbReference>
<dbReference type="PANTHER" id="PTHR24171:SF8">
    <property type="entry name" value="BRCA1-ASSOCIATED RING DOMAIN PROTEIN 1"/>
    <property type="match status" value="1"/>
</dbReference>
<accession>A0A9Q8SJ32</accession>
<feature type="repeat" description="ANK" evidence="3">
    <location>
        <begin position="161"/>
        <end position="193"/>
    </location>
</feature>
<sequence>MGVFSPDSLPSEILHDILKHLSKHDLCSLCLVGRTYAAFGLPHILKLVASELQESPKKPFESPSYIHRLTKSCSHDMLESVVKLGVPADEFNAQGEAALHVAARHGCGCDCIRILLAESANPDVESRLGWTPLMIATRYGHVEAIAELIRGGARLDRKGFHGWTALHVAGQNGREDIFELLVRAGASLRIADNDGLKAADTPVGRYPPDIENHMNATLTQSDNQHLNSASPAMDASNKPTITFYDIILDPKAYPMAPNPWKTRFALNFAKVPYRTTWVPLNAVAETRNSLQLPANRRHDDGTDFPTLPIIRDPLASSSSSGEKKEILVGDSFDIALHLQRTYLADKKHQLFQDGENGSSTVSLHRIFNAFVDQVFSQYGAPLGGFYMPLDPRTAEADRQSFLDRFPGKKWEDLEIPPGSEVRKKMLSDFETNLEAKLGPCFPAGGAGPFMDGRESPVYADFIVGGWLQFMRGCLPEWEPLRNEWSGGKWGRLFDALQEWTDVDGREGVIPARP</sequence>
<dbReference type="InterPro" id="IPR036770">
    <property type="entry name" value="Ankyrin_rpt-contain_sf"/>
</dbReference>
<dbReference type="SUPFAM" id="SSF48403">
    <property type="entry name" value="Ankyrin repeat"/>
    <property type="match status" value="1"/>
</dbReference>
<dbReference type="PROSITE" id="PS50088">
    <property type="entry name" value="ANK_REPEAT"/>
    <property type="match status" value="3"/>
</dbReference>
<dbReference type="PROSITE" id="PS50297">
    <property type="entry name" value="ANK_REP_REGION"/>
    <property type="match status" value="2"/>
</dbReference>
<feature type="domain" description="F-box" evidence="4">
    <location>
        <begin position="3"/>
        <end position="36"/>
    </location>
</feature>
<organism evidence="5 6">
    <name type="scientific">Colletotrichum lupini</name>
    <dbReference type="NCBI Taxonomy" id="145971"/>
    <lineage>
        <taxon>Eukaryota</taxon>
        <taxon>Fungi</taxon>
        <taxon>Dikarya</taxon>
        <taxon>Ascomycota</taxon>
        <taxon>Pezizomycotina</taxon>
        <taxon>Sordariomycetes</taxon>
        <taxon>Hypocreomycetidae</taxon>
        <taxon>Glomerellales</taxon>
        <taxon>Glomerellaceae</taxon>
        <taxon>Colletotrichum</taxon>
        <taxon>Colletotrichum acutatum species complex</taxon>
    </lineage>
</organism>
<protein>
    <recommendedName>
        <fullName evidence="4">F-box domain-containing protein</fullName>
    </recommendedName>
</protein>
<dbReference type="AlphaFoldDB" id="A0A9Q8SJ32"/>
<name>A0A9Q8SJ32_9PEZI</name>
<dbReference type="SMART" id="SM00248">
    <property type="entry name" value="ANK"/>
    <property type="match status" value="3"/>
</dbReference>
<dbReference type="PROSITE" id="PS50181">
    <property type="entry name" value="FBOX"/>
    <property type="match status" value="1"/>
</dbReference>
<keyword evidence="6" id="KW-1185">Reference proteome</keyword>
<evidence type="ECO:0000256" key="1">
    <source>
        <dbReference type="ARBA" id="ARBA00022737"/>
    </source>
</evidence>
<dbReference type="Pfam" id="PF22041">
    <property type="entry name" value="GST_C_7"/>
    <property type="match status" value="1"/>
</dbReference>
<dbReference type="KEGG" id="clup:CLUP02_03715"/>
<evidence type="ECO:0000256" key="2">
    <source>
        <dbReference type="ARBA" id="ARBA00023043"/>
    </source>
</evidence>
<dbReference type="GO" id="GO:0085020">
    <property type="term" value="P:protein K6-linked ubiquitination"/>
    <property type="evidence" value="ECO:0007669"/>
    <property type="project" value="TreeGrafter"/>
</dbReference>